<dbReference type="InterPro" id="IPR036291">
    <property type="entry name" value="NAD(P)-bd_dom_sf"/>
</dbReference>
<dbReference type="PANTHER" id="PTHR47706">
    <property type="entry name" value="NMRA-LIKE FAMILY PROTEIN"/>
    <property type="match status" value="1"/>
</dbReference>
<dbReference type="Gene3D" id="3.40.50.720">
    <property type="entry name" value="NAD(P)-binding Rossmann-like Domain"/>
    <property type="match status" value="1"/>
</dbReference>
<dbReference type="GO" id="GO:0016491">
    <property type="term" value="F:oxidoreductase activity"/>
    <property type="evidence" value="ECO:0007669"/>
    <property type="project" value="UniProtKB-KW"/>
</dbReference>
<proteinExistence type="predicted"/>
<keyword evidence="2" id="KW-0560">Oxidoreductase</keyword>
<dbReference type="PANTHER" id="PTHR47706:SF9">
    <property type="entry name" value="NMRA-LIKE DOMAIN-CONTAINING PROTEIN-RELATED"/>
    <property type="match status" value="1"/>
</dbReference>
<name>A0AAN7TML2_9PEZI</name>
<reference evidence="4" key="1">
    <citation type="submission" date="2023-08" db="EMBL/GenBank/DDBJ databases">
        <title>Black Yeasts Isolated from many extreme environments.</title>
        <authorList>
            <person name="Coleine C."/>
            <person name="Stajich J.E."/>
            <person name="Selbmann L."/>
        </authorList>
    </citation>
    <scope>NUCLEOTIDE SEQUENCE</scope>
    <source>
        <strain evidence="4">CCFEE 5401</strain>
    </source>
</reference>
<evidence type="ECO:0000256" key="2">
    <source>
        <dbReference type="ARBA" id="ARBA00023002"/>
    </source>
</evidence>
<dbReference type="InterPro" id="IPR051609">
    <property type="entry name" value="NmrA/Isoflavone_reductase-like"/>
</dbReference>
<dbReference type="CDD" id="cd05259">
    <property type="entry name" value="PCBER_SDR_a"/>
    <property type="match status" value="1"/>
</dbReference>
<dbReference type="EMBL" id="JAVRRL010000067">
    <property type="protein sequence ID" value="KAK5109286.1"/>
    <property type="molecule type" value="Genomic_DNA"/>
</dbReference>
<accession>A0AAN7TML2</accession>
<comment type="caution">
    <text evidence="4">The sequence shown here is derived from an EMBL/GenBank/DDBJ whole genome shotgun (WGS) entry which is preliminary data.</text>
</comment>
<sequence length="330" mass="36829">MSPTDSTTAIRPPGVIKKVTLLGANGKLGLAVLHSLQKANFTVQILKRSSSTSPDSDFPPGIPIHRLSDDCSVSDLVPLLRGQDALVATIKGSQVEVQKRLADACVQAGVQRFVPADFGSCDSSSALTQELVPLYKRKTELREYLQTLVEPQEREEGFSWTSLVCGHFFDWKLDFIHVWPGERRVDVLGHPDDAKRAGAWRASFSTLARVGEATVAVLQQPEVGRNRMIFVQSFCVTQAEVANAFEDVSGESWDVRILDSEKFRTEQERLRDEGSKEAVEELVWWLGTVDAEWPSRSNFANKDLGLEDEVLEDVVRRVLMEDEEERKSGE</sequence>
<feature type="domain" description="NmrA-like" evidence="3">
    <location>
        <begin position="17"/>
        <end position="264"/>
    </location>
</feature>
<protein>
    <recommendedName>
        <fullName evidence="3">NmrA-like domain-containing protein</fullName>
    </recommendedName>
</protein>
<dbReference type="InterPro" id="IPR045312">
    <property type="entry name" value="PCBER-like"/>
</dbReference>
<evidence type="ECO:0000259" key="3">
    <source>
        <dbReference type="Pfam" id="PF05368"/>
    </source>
</evidence>
<evidence type="ECO:0000313" key="4">
    <source>
        <dbReference type="EMBL" id="KAK5109286.1"/>
    </source>
</evidence>
<dbReference type="SUPFAM" id="SSF51735">
    <property type="entry name" value="NAD(P)-binding Rossmann-fold domains"/>
    <property type="match status" value="1"/>
</dbReference>
<dbReference type="AlphaFoldDB" id="A0AAN7TML2"/>
<evidence type="ECO:0000256" key="1">
    <source>
        <dbReference type="ARBA" id="ARBA00022857"/>
    </source>
</evidence>
<evidence type="ECO:0000313" key="5">
    <source>
        <dbReference type="Proteomes" id="UP001310890"/>
    </source>
</evidence>
<dbReference type="Proteomes" id="UP001310890">
    <property type="component" value="Unassembled WGS sequence"/>
</dbReference>
<gene>
    <name evidence="4" type="ORF">LTR62_007160</name>
</gene>
<dbReference type="Pfam" id="PF05368">
    <property type="entry name" value="NmrA"/>
    <property type="match status" value="1"/>
</dbReference>
<organism evidence="4 5">
    <name type="scientific">Meristemomyces frigidus</name>
    <dbReference type="NCBI Taxonomy" id="1508187"/>
    <lineage>
        <taxon>Eukaryota</taxon>
        <taxon>Fungi</taxon>
        <taxon>Dikarya</taxon>
        <taxon>Ascomycota</taxon>
        <taxon>Pezizomycotina</taxon>
        <taxon>Dothideomycetes</taxon>
        <taxon>Dothideomycetidae</taxon>
        <taxon>Mycosphaerellales</taxon>
        <taxon>Teratosphaeriaceae</taxon>
        <taxon>Meristemomyces</taxon>
    </lineage>
</organism>
<dbReference type="InterPro" id="IPR008030">
    <property type="entry name" value="NmrA-like"/>
</dbReference>
<keyword evidence="1" id="KW-0521">NADP</keyword>